<dbReference type="Pfam" id="PF02214">
    <property type="entry name" value="BTB_2"/>
    <property type="match status" value="1"/>
</dbReference>
<protein>
    <recommendedName>
        <fullName evidence="1">Potassium channel tetramerisation-type BTB domain-containing protein</fullName>
    </recommendedName>
</protein>
<dbReference type="EMBL" id="BDSP01000212">
    <property type="protein sequence ID" value="GAX24652.1"/>
    <property type="molecule type" value="Genomic_DNA"/>
</dbReference>
<keyword evidence="3" id="KW-1185">Reference proteome</keyword>
<evidence type="ECO:0000313" key="2">
    <source>
        <dbReference type="EMBL" id="GAX24652.1"/>
    </source>
</evidence>
<proteinExistence type="predicted"/>
<dbReference type="InParanoid" id="A0A1Z5KEX6"/>
<dbReference type="AlphaFoldDB" id="A0A1Z5KEX6"/>
<organism evidence="2 3">
    <name type="scientific">Fistulifera solaris</name>
    <name type="common">Oleaginous diatom</name>
    <dbReference type="NCBI Taxonomy" id="1519565"/>
    <lineage>
        <taxon>Eukaryota</taxon>
        <taxon>Sar</taxon>
        <taxon>Stramenopiles</taxon>
        <taxon>Ochrophyta</taxon>
        <taxon>Bacillariophyta</taxon>
        <taxon>Bacillariophyceae</taxon>
        <taxon>Bacillariophycidae</taxon>
        <taxon>Naviculales</taxon>
        <taxon>Naviculaceae</taxon>
        <taxon>Fistulifera</taxon>
    </lineage>
</organism>
<gene>
    <name evidence="2" type="ORF">FisN_21Lh244</name>
</gene>
<reference evidence="2 3" key="1">
    <citation type="journal article" date="2015" name="Plant Cell">
        <title>Oil accumulation by the oleaginous diatom Fistulifera solaris as revealed by the genome and transcriptome.</title>
        <authorList>
            <person name="Tanaka T."/>
            <person name="Maeda Y."/>
            <person name="Veluchamy A."/>
            <person name="Tanaka M."/>
            <person name="Abida H."/>
            <person name="Marechal E."/>
            <person name="Bowler C."/>
            <person name="Muto M."/>
            <person name="Sunaga Y."/>
            <person name="Tanaka M."/>
            <person name="Yoshino T."/>
            <person name="Taniguchi T."/>
            <person name="Fukuda Y."/>
            <person name="Nemoto M."/>
            <person name="Matsumoto M."/>
            <person name="Wong P.S."/>
            <person name="Aburatani S."/>
            <person name="Fujibuchi W."/>
        </authorList>
    </citation>
    <scope>NUCLEOTIDE SEQUENCE [LARGE SCALE GENOMIC DNA]</scope>
    <source>
        <strain evidence="2 3">JPCC DA0580</strain>
    </source>
</reference>
<evidence type="ECO:0000313" key="3">
    <source>
        <dbReference type="Proteomes" id="UP000198406"/>
    </source>
</evidence>
<dbReference type="Gene3D" id="3.30.710.10">
    <property type="entry name" value="Potassium Channel Kv1.1, Chain A"/>
    <property type="match status" value="1"/>
</dbReference>
<dbReference type="InterPro" id="IPR003131">
    <property type="entry name" value="T1-type_BTB"/>
</dbReference>
<dbReference type="PANTHER" id="PTHR14499:SF136">
    <property type="entry name" value="GH08630P"/>
    <property type="match status" value="1"/>
</dbReference>
<dbReference type="GO" id="GO:0051260">
    <property type="term" value="P:protein homooligomerization"/>
    <property type="evidence" value="ECO:0007669"/>
    <property type="project" value="InterPro"/>
</dbReference>
<dbReference type="InterPro" id="IPR011333">
    <property type="entry name" value="SKP1/BTB/POZ_sf"/>
</dbReference>
<name>A0A1Z5KEX6_FISSO</name>
<evidence type="ECO:0000259" key="1">
    <source>
        <dbReference type="Pfam" id="PF02214"/>
    </source>
</evidence>
<dbReference type="Proteomes" id="UP000198406">
    <property type="component" value="Unassembled WGS sequence"/>
</dbReference>
<accession>A0A1Z5KEX6</accession>
<dbReference type="SUPFAM" id="SSF54695">
    <property type="entry name" value="POZ domain"/>
    <property type="match status" value="1"/>
</dbReference>
<comment type="caution">
    <text evidence="2">The sequence shown here is derived from an EMBL/GenBank/DDBJ whole genome shotgun (WGS) entry which is preliminary data.</text>
</comment>
<sequence length="323" mass="35973">MTMNEFDREQEAALDEALTNLPKILAKRLKLLEQREEELQKSFDRLEKEKKSLGCGNASDVIHLNVGGTLVATLRRTLTHVEDSMLAARFSGRWDESIEKDKDGNFFVDQSAGLFLPMINYIRNMQNQTPSTSPPRSPTYSDFANTHKDYDDFIRMVEYFGVTLGIYPVELVDYTADDKEHIMVTGSSSLLNATFSEWKICGIVPTGHTRRVKGFEVKIGDAVNLQIGWIEGPVGTNTDVSSHSVSVLLDVARGGISCNGHFESISASLQNGTFVRCKNYGKEWFIDGEQIVGNWSITWETGGVVPAMSGKGEWTITSVELET</sequence>
<feature type="domain" description="Potassium channel tetramerisation-type BTB" evidence="1">
    <location>
        <begin position="62"/>
        <end position="124"/>
    </location>
</feature>
<dbReference type="PANTHER" id="PTHR14499">
    <property type="entry name" value="POTASSIUM CHANNEL TETRAMERIZATION DOMAIN-CONTAINING"/>
    <property type="match status" value="1"/>
</dbReference>
<dbReference type="OrthoDB" id="47419at2759"/>